<dbReference type="OrthoDB" id="9808633at2"/>
<keyword evidence="1" id="KW-1133">Transmembrane helix</keyword>
<dbReference type="SUPFAM" id="SSF53448">
    <property type="entry name" value="Nucleotide-diphospho-sugar transferases"/>
    <property type="match status" value="1"/>
</dbReference>
<feature type="domain" description="Glycosyltransferase 2-like" evidence="2">
    <location>
        <begin position="6"/>
        <end position="158"/>
    </location>
</feature>
<dbReference type="RefSeq" id="WP_116685443.1">
    <property type="nucleotide sequence ID" value="NZ_CAWNYD010000001.1"/>
</dbReference>
<dbReference type="Pfam" id="PF00535">
    <property type="entry name" value="Glycos_transf_2"/>
    <property type="match status" value="1"/>
</dbReference>
<evidence type="ECO:0000313" key="4">
    <source>
        <dbReference type="Proteomes" id="UP000244906"/>
    </source>
</evidence>
<evidence type="ECO:0000256" key="1">
    <source>
        <dbReference type="SAM" id="Phobius"/>
    </source>
</evidence>
<dbReference type="GO" id="GO:0016740">
    <property type="term" value="F:transferase activity"/>
    <property type="evidence" value="ECO:0007669"/>
    <property type="project" value="UniProtKB-KW"/>
</dbReference>
<reference evidence="3 4" key="1">
    <citation type="submission" date="2018-04" db="EMBL/GenBank/DDBJ databases">
        <title>Thalassorhabdus spongiae gen. nov., sp. nov., isolated from a marine sponge in South-West Iceland.</title>
        <authorList>
            <person name="Knobloch S."/>
            <person name="Daussin A."/>
            <person name="Johannsson R."/>
            <person name="Marteinsson V.T."/>
        </authorList>
    </citation>
    <scope>NUCLEOTIDE SEQUENCE [LARGE SCALE GENOMIC DNA]</scope>
    <source>
        <strain evidence="3 4">Hp12</strain>
    </source>
</reference>
<sequence length="289" mass="32391">MSKDLTIILPAKNEANTIGLLLDQLVEKFPLATVIVVNDGSSDDTGVIAKQHGVSVISHPYCKGNGAAIKTGTRQVRTQWIATMDADGQHQAQDLMLLYKKAQQGFDMVVGARNKQGQASIFRLMANKFYNTLASWITGHKIQDLTSGMRVVRTDCFRRFLYLFPNGFSYPTTSTMAFFRAGYSVTYQNIDVKKRVGKSHIKMFRDGARFLLIIFKVGTLYSPLKLFTPISLVFFVLGLAYYGYTFSFYSRFTNMSALLLITSVLIFLIGIVSEQITVLQYSKGDVEDE</sequence>
<proteinExistence type="predicted"/>
<keyword evidence="1" id="KW-0472">Membrane</keyword>
<protein>
    <submittedName>
        <fullName evidence="3">Glycosyl transferase</fullName>
    </submittedName>
</protein>
<comment type="caution">
    <text evidence="3">The sequence shown here is derived from an EMBL/GenBank/DDBJ whole genome shotgun (WGS) entry which is preliminary data.</text>
</comment>
<dbReference type="Proteomes" id="UP000244906">
    <property type="component" value="Unassembled WGS sequence"/>
</dbReference>
<keyword evidence="1" id="KW-0812">Transmembrane</keyword>
<feature type="transmembrane region" description="Helical" evidence="1">
    <location>
        <begin position="256"/>
        <end position="273"/>
    </location>
</feature>
<name>A0A2V1GXN1_9GAMM</name>
<accession>A0A2V1GXN1</accession>
<gene>
    <name evidence="3" type="ORF">DC094_02175</name>
</gene>
<keyword evidence="3" id="KW-0808">Transferase</keyword>
<dbReference type="Gene3D" id="3.90.550.10">
    <property type="entry name" value="Spore Coat Polysaccharide Biosynthesis Protein SpsA, Chain A"/>
    <property type="match status" value="1"/>
</dbReference>
<dbReference type="PANTHER" id="PTHR48090:SF7">
    <property type="entry name" value="RFBJ PROTEIN"/>
    <property type="match status" value="1"/>
</dbReference>
<dbReference type="AlphaFoldDB" id="A0A2V1GXN1"/>
<keyword evidence="4" id="KW-1185">Reference proteome</keyword>
<dbReference type="InterPro" id="IPR050256">
    <property type="entry name" value="Glycosyltransferase_2"/>
</dbReference>
<organism evidence="3 4">
    <name type="scientific">Pelagibaculum spongiae</name>
    <dbReference type="NCBI Taxonomy" id="2080658"/>
    <lineage>
        <taxon>Bacteria</taxon>
        <taxon>Pseudomonadati</taxon>
        <taxon>Pseudomonadota</taxon>
        <taxon>Gammaproteobacteria</taxon>
        <taxon>Oceanospirillales</taxon>
        <taxon>Pelagibaculum</taxon>
    </lineage>
</organism>
<evidence type="ECO:0000259" key="2">
    <source>
        <dbReference type="Pfam" id="PF00535"/>
    </source>
</evidence>
<feature type="transmembrane region" description="Helical" evidence="1">
    <location>
        <begin position="227"/>
        <end position="244"/>
    </location>
</feature>
<dbReference type="CDD" id="cd04179">
    <property type="entry name" value="DPM_DPG-synthase_like"/>
    <property type="match status" value="1"/>
</dbReference>
<dbReference type="EMBL" id="QDDL01000001">
    <property type="protein sequence ID" value="PVZ71854.1"/>
    <property type="molecule type" value="Genomic_DNA"/>
</dbReference>
<evidence type="ECO:0000313" key="3">
    <source>
        <dbReference type="EMBL" id="PVZ71854.1"/>
    </source>
</evidence>
<dbReference type="InterPro" id="IPR001173">
    <property type="entry name" value="Glyco_trans_2-like"/>
</dbReference>
<dbReference type="InterPro" id="IPR029044">
    <property type="entry name" value="Nucleotide-diphossugar_trans"/>
</dbReference>
<dbReference type="PANTHER" id="PTHR48090">
    <property type="entry name" value="UNDECAPRENYL-PHOSPHATE 4-DEOXY-4-FORMAMIDO-L-ARABINOSE TRANSFERASE-RELATED"/>
    <property type="match status" value="1"/>
</dbReference>